<dbReference type="GO" id="GO:0043138">
    <property type="term" value="F:3'-5' DNA helicase activity"/>
    <property type="evidence" value="ECO:0007669"/>
    <property type="project" value="TreeGrafter"/>
</dbReference>
<evidence type="ECO:0000256" key="2">
    <source>
        <dbReference type="ARBA" id="ARBA00022801"/>
    </source>
</evidence>
<dbReference type="SUPFAM" id="SSF52540">
    <property type="entry name" value="P-loop containing nucleoside triphosphate hydrolases"/>
    <property type="match status" value="1"/>
</dbReference>
<protein>
    <submittedName>
        <fullName evidence="7">ATP-dependent DNA helicase</fullName>
    </submittedName>
</protein>
<evidence type="ECO:0000256" key="5">
    <source>
        <dbReference type="PROSITE-ProRule" id="PRU00560"/>
    </source>
</evidence>
<keyword evidence="4 5" id="KW-0067">ATP-binding</keyword>
<dbReference type="GO" id="GO:0005829">
    <property type="term" value="C:cytosol"/>
    <property type="evidence" value="ECO:0007669"/>
    <property type="project" value="TreeGrafter"/>
</dbReference>
<dbReference type="Gene3D" id="3.40.50.300">
    <property type="entry name" value="P-loop containing nucleotide triphosphate hydrolases"/>
    <property type="match status" value="2"/>
</dbReference>
<evidence type="ECO:0000259" key="6">
    <source>
        <dbReference type="PROSITE" id="PS51198"/>
    </source>
</evidence>
<dbReference type="Proteomes" id="UP000051451">
    <property type="component" value="Unassembled WGS sequence"/>
</dbReference>
<keyword evidence="3 5" id="KW-0347">Helicase</keyword>
<feature type="binding site" evidence="5">
    <location>
        <begin position="230"/>
        <end position="237"/>
    </location>
    <ligand>
        <name>ATP</name>
        <dbReference type="ChEBI" id="CHEBI:30616"/>
    </ligand>
</feature>
<dbReference type="GO" id="GO:0005524">
    <property type="term" value="F:ATP binding"/>
    <property type="evidence" value="ECO:0007669"/>
    <property type="project" value="UniProtKB-UniRule"/>
</dbReference>
<dbReference type="InterPro" id="IPR000212">
    <property type="entry name" value="DNA_helicase_UvrD/REP"/>
</dbReference>
<comment type="caution">
    <text evidence="7">The sequence shown here is derived from an EMBL/GenBank/DDBJ whole genome shotgun (WGS) entry which is preliminary data.</text>
</comment>
<dbReference type="PANTHER" id="PTHR11070:SF17">
    <property type="entry name" value="DNA HELICASE IV"/>
    <property type="match status" value="1"/>
</dbReference>
<evidence type="ECO:0000256" key="4">
    <source>
        <dbReference type="ARBA" id="ARBA00022840"/>
    </source>
</evidence>
<organism evidence="7 8">
    <name type="scientific">Liquorilactobacillus ghanensis DSM 18630</name>
    <dbReference type="NCBI Taxonomy" id="1423750"/>
    <lineage>
        <taxon>Bacteria</taxon>
        <taxon>Bacillati</taxon>
        <taxon>Bacillota</taxon>
        <taxon>Bacilli</taxon>
        <taxon>Lactobacillales</taxon>
        <taxon>Lactobacillaceae</taxon>
        <taxon>Liquorilactobacillus</taxon>
    </lineage>
</organism>
<dbReference type="InterPro" id="IPR048228">
    <property type="entry name" value="HelD_bacillota"/>
</dbReference>
<keyword evidence="1 5" id="KW-0547">Nucleotide-binding</keyword>
<dbReference type="STRING" id="1423750.FC89_GL001247"/>
<keyword evidence="2 5" id="KW-0378">Hydrolase</keyword>
<dbReference type="Pfam" id="PF00580">
    <property type="entry name" value="UvrD-helicase"/>
    <property type="match status" value="1"/>
</dbReference>
<dbReference type="GeneID" id="98319260"/>
<dbReference type="OrthoDB" id="9787585at2"/>
<name>A0A0R1VRU2_9LACO</name>
<proteinExistence type="predicted"/>
<reference evidence="7 8" key="1">
    <citation type="journal article" date="2015" name="Genome Announc.">
        <title>Expanding the biotechnology potential of lactobacilli through comparative genomics of 213 strains and associated genera.</title>
        <authorList>
            <person name="Sun Z."/>
            <person name="Harris H.M."/>
            <person name="McCann A."/>
            <person name="Guo C."/>
            <person name="Argimon S."/>
            <person name="Zhang W."/>
            <person name="Yang X."/>
            <person name="Jeffery I.B."/>
            <person name="Cooney J.C."/>
            <person name="Kagawa T.F."/>
            <person name="Liu W."/>
            <person name="Song Y."/>
            <person name="Salvetti E."/>
            <person name="Wrobel A."/>
            <person name="Rasinkangas P."/>
            <person name="Parkhill J."/>
            <person name="Rea M.C."/>
            <person name="O'Sullivan O."/>
            <person name="Ritari J."/>
            <person name="Douillard F.P."/>
            <person name="Paul Ross R."/>
            <person name="Yang R."/>
            <person name="Briner A.E."/>
            <person name="Felis G.E."/>
            <person name="de Vos W.M."/>
            <person name="Barrangou R."/>
            <person name="Klaenhammer T.R."/>
            <person name="Caufield P.W."/>
            <person name="Cui Y."/>
            <person name="Zhang H."/>
            <person name="O'Toole P.W."/>
        </authorList>
    </citation>
    <scope>NUCLEOTIDE SEQUENCE [LARGE SCALE GENOMIC DNA]</scope>
    <source>
        <strain evidence="7 8">DSM 18630</strain>
    </source>
</reference>
<dbReference type="EMBL" id="AZGB01000018">
    <property type="protein sequence ID" value="KRM05545.1"/>
    <property type="molecule type" value="Genomic_DNA"/>
</dbReference>
<dbReference type="PANTHER" id="PTHR11070">
    <property type="entry name" value="UVRD / RECB / PCRA DNA HELICASE FAMILY MEMBER"/>
    <property type="match status" value="1"/>
</dbReference>
<keyword evidence="8" id="KW-1185">Reference proteome</keyword>
<dbReference type="RefSeq" id="WP_057871990.1">
    <property type="nucleotide sequence ID" value="NZ_AZGB01000018.1"/>
</dbReference>
<gene>
    <name evidence="7" type="ORF">FC89_GL001247</name>
</gene>
<dbReference type="PATRIC" id="fig|1423750.3.peg.1275"/>
<dbReference type="InterPro" id="IPR027785">
    <property type="entry name" value="UvrD-like_helicase_C"/>
</dbReference>
<dbReference type="GO" id="GO:0000725">
    <property type="term" value="P:recombinational repair"/>
    <property type="evidence" value="ECO:0007669"/>
    <property type="project" value="TreeGrafter"/>
</dbReference>
<dbReference type="Pfam" id="PF13538">
    <property type="entry name" value="UvrD_C_2"/>
    <property type="match status" value="1"/>
</dbReference>
<dbReference type="InterPro" id="IPR027417">
    <property type="entry name" value="P-loop_NTPase"/>
</dbReference>
<sequence length="767" mass="88201">MAADIKHQEQQHMDQVVAKIKLAEKQNQQKITQVKHDTHQLQQDFPHNLRLKTETYTGMMETALTVRQQQQLLTERENDWQHAQRRLDILAKMEKKPYFARIDFQETAGSKVETIYIGLGSFADRPDNFLVYDWRAPISSIYYEGHLGKVSYQTPAGMQTVDVTLKRQFLVENGKILTVFDTDETVGDQMLLEVLGENADTKMKSIVTTIQQEQNQIIRDTKAKLLFVQGAAGSGKTSAVLQRAAFLLYRFRGSLTSSQLVLFSPNQLFNDYIAQVLPDLGEQRMVQLTYYQYTQHRLPKFKVETLQERFERRLNPSETVVNRLKSSLAFHQATLAYATYLEKQGMAFRNITAGDQVIFSKEQIAQIYYSFNENYHLRNRLDATKERLLKRLARKINRAAVSDKIQKQLQDASAEQLAALYGDHPRNFQNADQELKFLGQQLVIRSFRQVQKQIKRNHFINITAQYYRFLKSLPQLLNLKQAGLTAADWQDAIVAFEKRTKQQYLLLEDATPYLQLYDLITGKRGDTEIKQVFIDEIQDYTPYQLAFLQQNFPRAHFTLLGDLNQAIFTKKASYTLLNELGKLFPAEQTKVVQLTKSYRSTRQITVFSRQLLLNGAAIEPFDRDGELPVVYTAAVPKRLLEQAVKQLKSNQQAGLTTAIICRTLAQCRQLTKELKQSGQTVTLIKTENQRLAAGTIVVPAFLAKGLEFDAVIVWNADAQEYAQADQRQLIYTICSRAMHRLTIMAKDKLSPLFDRVATDAYRLICLD</sequence>
<dbReference type="GO" id="GO:0016787">
    <property type="term" value="F:hydrolase activity"/>
    <property type="evidence" value="ECO:0007669"/>
    <property type="project" value="UniProtKB-UniRule"/>
</dbReference>
<feature type="domain" description="UvrD-like helicase ATP-binding" evidence="6">
    <location>
        <begin position="209"/>
        <end position="601"/>
    </location>
</feature>
<evidence type="ECO:0000256" key="1">
    <source>
        <dbReference type="ARBA" id="ARBA00022741"/>
    </source>
</evidence>
<dbReference type="GO" id="GO:0003677">
    <property type="term" value="F:DNA binding"/>
    <property type="evidence" value="ECO:0007669"/>
    <property type="project" value="InterPro"/>
</dbReference>
<accession>A0A0R1VRU2</accession>
<dbReference type="InterPro" id="IPR014016">
    <property type="entry name" value="UvrD-like_ATP-bd"/>
</dbReference>
<dbReference type="AlphaFoldDB" id="A0A0R1VRU2"/>
<evidence type="ECO:0000313" key="7">
    <source>
        <dbReference type="EMBL" id="KRM05545.1"/>
    </source>
</evidence>
<dbReference type="NCBIfam" id="NF041464">
    <property type="entry name" value="HelD_BACSU"/>
    <property type="match status" value="1"/>
</dbReference>
<evidence type="ECO:0000313" key="8">
    <source>
        <dbReference type="Proteomes" id="UP000051451"/>
    </source>
</evidence>
<dbReference type="PROSITE" id="PS51198">
    <property type="entry name" value="UVRD_HELICASE_ATP_BIND"/>
    <property type="match status" value="1"/>
</dbReference>
<evidence type="ECO:0000256" key="3">
    <source>
        <dbReference type="ARBA" id="ARBA00022806"/>
    </source>
</evidence>